<evidence type="ECO:0000313" key="3">
    <source>
        <dbReference type="Proteomes" id="UP000515156"/>
    </source>
</evidence>
<feature type="domain" description="Lipocalin/cytosolic fatty-acid binding" evidence="2">
    <location>
        <begin position="7"/>
        <end position="131"/>
    </location>
</feature>
<dbReference type="Pfam" id="PF00061">
    <property type="entry name" value="Lipocalin"/>
    <property type="match status" value="1"/>
</dbReference>
<dbReference type="OrthoDB" id="354351at2759"/>
<dbReference type="KEGG" id="muo:115457951"/>
<keyword evidence="3" id="KW-1185">Reference proteome</keyword>
<dbReference type="Proteomes" id="UP000515156">
    <property type="component" value="Chromosome 14"/>
</dbReference>
<evidence type="ECO:0000256" key="1">
    <source>
        <dbReference type="ARBA" id="ARBA00008390"/>
    </source>
</evidence>
<dbReference type="InterPro" id="IPR000463">
    <property type="entry name" value="Fatty_acid-bd"/>
</dbReference>
<dbReference type="Gene3D" id="2.40.128.20">
    <property type="match status" value="1"/>
</dbReference>
<evidence type="ECO:0000259" key="2">
    <source>
        <dbReference type="Pfam" id="PF00061"/>
    </source>
</evidence>
<protein>
    <submittedName>
        <fullName evidence="4">Retinol-binding protein 5</fullName>
    </submittedName>
</protein>
<reference evidence="4" key="1">
    <citation type="submission" date="2025-08" db="UniProtKB">
        <authorList>
            <consortium name="RefSeq"/>
        </authorList>
    </citation>
    <scope>IDENTIFICATION</scope>
</reference>
<sequence length="135" mass="15778">MPVELNGLYDFISHENLDAYLKALDINVALRKIICLLKPQREFIQDGNHMIIKTVSTFKNYTMDFQLGVEFEEDLEAIDGHKCQTTVTWEGDVLVCVQKGEIRNRGWKHWLEGDLLYMELTAEDVVSRQIYRKVK</sequence>
<dbReference type="SUPFAM" id="SSF50814">
    <property type="entry name" value="Lipocalins"/>
    <property type="match status" value="1"/>
</dbReference>
<dbReference type="FunFam" id="2.40.128.20:FF:000001">
    <property type="entry name" value="Fatty acid-binding protein, adipocyte"/>
    <property type="match status" value="1"/>
</dbReference>
<comment type="similarity">
    <text evidence="1">Belongs to the calycin superfamily. Fatty-acid binding protein (FABP) family.</text>
</comment>
<name>A0A6P7WQV6_9AMPH</name>
<dbReference type="InterPro" id="IPR000566">
    <property type="entry name" value="Lipocln_cytosolic_FA-bd_dom"/>
</dbReference>
<dbReference type="PRINTS" id="PR00178">
    <property type="entry name" value="FATTYACIDBP"/>
</dbReference>
<gene>
    <name evidence="4" type="primary">RBP5</name>
</gene>
<evidence type="ECO:0000313" key="4">
    <source>
        <dbReference type="RefSeq" id="XP_030043531.1"/>
    </source>
</evidence>
<proteinExistence type="inferred from homology"/>
<dbReference type="RefSeq" id="XP_030043531.1">
    <property type="nucleotide sequence ID" value="XM_030187671.1"/>
</dbReference>
<dbReference type="GO" id="GO:0008289">
    <property type="term" value="F:lipid binding"/>
    <property type="evidence" value="ECO:0007669"/>
    <property type="project" value="InterPro"/>
</dbReference>
<dbReference type="PANTHER" id="PTHR11955">
    <property type="entry name" value="FATTY ACID BINDING PROTEIN"/>
    <property type="match status" value="1"/>
</dbReference>
<dbReference type="AlphaFoldDB" id="A0A6P7WQV6"/>
<dbReference type="GeneID" id="115457951"/>
<dbReference type="FunCoup" id="A0A6P7WQV6">
    <property type="interactions" value="245"/>
</dbReference>
<dbReference type="InterPro" id="IPR031259">
    <property type="entry name" value="ILBP"/>
</dbReference>
<dbReference type="InParanoid" id="A0A6P7WQV6"/>
<accession>A0A6P7WQV6</accession>
<dbReference type="CTD" id="83758"/>
<organism evidence="3 4">
    <name type="scientific">Microcaecilia unicolor</name>
    <dbReference type="NCBI Taxonomy" id="1415580"/>
    <lineage>
        <taxon>Eukaryota</taxon>
        <taxon>Metazoa</taxon>
        <taxon>Chordata</taxon>
        <taxon>Craniata</taxon>
        <taxon>Vertebrata</taxon>
        <taxon>Euteleostomi</taxon>
        <taxon>Amphibia</taxon>
        <taxon>Gymnophiona</taxon>
        <taxon>Siphonopidae</taxon>
        <taxon>Microcaecilia</taxon>
    </lineage>
</organism>
<dbReference type="InterPro" id="IPR012674">
    <property type="entry name" value="Calycin"/>
</dbReference>